<comment type="catalytic activity">
    <reaction evidence="19">
        <text>L-threonyl-[protein] + ATP = O-phospho-L-threonyl-[protein] + ADP + H(+)</text>
        <dbReference type="Rhea" id="RHEA:46608"/>
        <dbReference type="Rhea" id="RHEA-COMP:11060"/>
        <dbReference type="Rhea" id="RHEA-COMP:11605"/>
        <dbReference type="ChEBI" id="CHEBI:15378"/>
        <dbReference type="ChEBI" id="CHEBI:30013"/>
        <dbReference type="ChEBI" id="CHEBI:30616"/>
        <dbReference type="ChEBI" id="CHEBI:61977"/>
        <dbReference type="ChEBI" id="CHEBI:456216"/>
        <dbReference type="EC" id="2.7.11.1"/>
    </reaction>
</comment>
<keyword evidence="13" id="KW-0418">Kinase</keyword>
<keyword evidence="14 21" id="KW-0067">ATP-binding</keyword>
<keyword evidence="12 21" id="KW-0547">Nucleotide-binding</keyword>
<dbReference type="Proteomes" id="UP000295252">
    <property type="component" value="Chromosome IV"/>
</dbReference>
<dbReference type="InterPro" id="IPR001611">
    <property type="entry name" value="Leu-rich_rpt"/>
</dbReference>
<keyword evidence="9 22" id="KW-0812">Transmembrane</keyword>
<dbReference type="AlphaFoldDB" id="A0A068TKW5"/>
<dbReference type="GO" id="GO:0033612">
    <property type="term" value="F:receptor serine/threonine kinase binding"/>
    <property type="evidence" value="ECO:0007669"/>
    <property type="project" value="TreeGrafter"/>
</dbReference>
<keyword evidence="11" id="KW-0677">Repeat</keyword>
<dbReference type="FunFam" id="3.80.10.10:FF:000627">
    <property type="entry name" value="Probable leucine-rich repeat receptor-like protein kinase At2g33170"/>
    <property type="match status" value="1"/>
</dbReference>
<dbReference type="Pfam" id="PF00069">
    <property type="entry name" value="Pkinase"/>
    <property type="match status" value="1"/>
</dbReference>
<keyword evidence="17" id="KW-0675">Receptor</keyword>
<dbReference type="InterPro" id="IPR000719">
    <property type="entry name" value="Prot_kinase_dom"/>
</dbReference>
<evidence type="ECO:0000256" key="19">
    <source>
        <dbReference type="ARBA" id="ARBA00047899"/>
    </source>
</evidence>
<dbReference type="GO" id="GO:0005524">
    <property type="term" value="F:ATP binding"/>
    <property type="evidence" value="ECO:0007669"/>
    <property type="project" value="UniProtKB-UniRule"/>
</dbReference>
<dbReference type="SMART" id="SM00220">
    <property type="entry name" value="S_TKc"/>
    <property type="match status" value="1"/>
</dbReference>
<dbReference type="EMBL" id="HG739085">
    <property type="protein sequence ID" value="CDO96841.1"/>
    <property type="molecule type" value="Genomic_DNA"/>
</dbReference>
<evidence type="ECO:0000256" key="7">
    <source>
        <dbReference type="ARBA" id="ARBA00022614"/>
    </source>
</evidence>
<dbReference type="Gene3D" id="1.10.510.10">
    <property type="entry name" value="Transferase(Phosphotransferase) domain 1"/>
    <property type="match status" value="1"/>
</dbReference>
<dbReference type="PROSITE" id="PS50011">
    <property type="entry name" value="PROTEIN_KINASE_DOM"/>
    <property type="match status" value="1"/>
</dbReference>
<keyword evidence="16 22" id="KW-0472">Membrane</keyword>
<dbReference type="Pfam" id="PF13855">
    <property type="entry name" value="LRR_8"/>
    <property type="match status" value="5"/>
</dbReference>
<evidence type="ECO:0000256" key="6">
    <source>
        <dbReference type="ARBA" id="ARBA00022553"/>
    </source>
</evidence>
<sequence length="1164" mass="128001">MPASVVLELELSIVMKKIYYFFTLGLFLLSYLIDSLATTATNITTDQLALLSLRAKITSDPQQMLANNWSVASSVCEWRGVTCGSRHRRVTALNISNLGFTGTIPPQLGNLSFLKLRVLDFAINKLSGDIPSWVGSLQELQHFSIENNSFTGFVPASLSNMSKLDTLILSFNPLQGTIPMEIGYLGNLKEIVMYHNRLSGSLPLGMFNISSLEYIGLADNSLSGSLPVGICPRLQGLKWLDLSHNKFSGMIPSSLSECSKLQVLGMSYNNFTGVIPEEFGNLTVLEELYLGNNSLKGTLPNFCIFGLENLALSFNASMMSTRSMILVLDVSSHVTKAKICFIFVLVTKIVVRHTAQIALRSQYSLNAGSMSQFSSFNELLMPKISSISLSASLFFVISEAILPKLMEKKIKIILTIPLSNDFEKLVRCCSFEDVEDNFAGVIPQVVGNLTLLTVLDLTQNKLTGTIPKEFGHLKNLNLLNLGSNSLTGSIPDQIFNISMLQELTLTQNNLSGGLPPSMGFGLINLEELYLDLNEFDGAIPASISNASKLTTLDLDTNKFSGLIPSSLGDLRLLEILDLSKNHLTTEPCIPDAIGNLSNLFVLSLFANHLSRSGPVTVKHLQKLQVLNFHGNQLSGSIPDSLCELKSLFVLSLEQNQFRGSIPSCLSNVSSLRVIIFAGNLLNSSIPASLWNLTDLFSLNLSNNSLSGSLPQEIENLKVLTLLDLSGNYLNGNIPSSIGSLQTLAKLSLAQNKLEGPIPDSVGHMLSLEVLDLSNNSLSGPIPKSLETLSYLNYINLSFNRLTGEIPSGGPFESFTYESFIFNDDLCGAQRFHVPPCSSHQIHQSSRKKVFQILGIVLGIAAAIIAPTAAILLLRWRRKDEVSRNTGLLPTVVPRRISYYELMQATNGYDESNLLGKGSFGSVYRGILTDGTIVAVKVFTLLDEVTSKSFDAESLVLDYIPNGSLEKWLYSHNHCLDLPQRLSIMIDVASALEYLHYGCTTPVIHSDLKPSNILLDRDMVAYVCDFGIAKFLDEGNSVLLTKTLATLGYMAPEYGVEGLVSTRVDVYSFGMIMMETFSRMKPSDEMFKDDLSLKSWIEESLPDAIFQVADRNLLGEQDKHFNEKLECISMIFNLALSCCTEYPQDRINMKDVVTTLKKIKRKLDA</sequence>
<evidence type="ECO:0000256" key="10">
    <source>
        <dbReference type="ARBA" id="ARBA00022729"/>
    </source>
</evidence>
<dbReference type="InterPro" id="IPR055414">
    <property type="entry name" value="LRR_R13L4/SHOC2-like"/>
</dbReference>
<keyword evidence="10" id="KW-0732">Signal</keyword>
<keyword evidence="15 22" id="KW-1133">Transmembrane helix</keyword>
<dbReference type="GO" id="GO:0004674">
    <property type="term" value="F:protein serine/threonine kinase activity"/>
    <property type="evidence" value="ECO:0007669"/>
    <property type="project" value="UniProtKB-KW"/>
</dbReference>
<evidence type="ECO:0000256" key="13">
    <source>
        <dbReference type="ARBA" id="ARBA00022777"/>
    </source>
</evidence>
<dbReference type="InterPro" id="IPR050647">
    <property type="entry name" value="Plant_LRR-RLKs"/>
</dbReference>
<dbReference type="InterPro" id="IPR011009">
    <property type="entry name" value="Kinase-like_dom_sf"/>
</dbReference>
<keyword evidence="8" id="KW-0808">Transferase</keyword>
<evidence type="ECO:0000256" key="21">
    <source>
        <dbReference type="PROSITE-ProRule" id="PRU10141"/>
    </source>
</evidence>
<evidence type="ECO:0000256" key="17">
    <source>
        <dbReference type="ARBA" id="ARBA00023170"/>
    </source>
</evidence>
<dbReference type="GO" id="GO:0006952">
    <property type="term" value="P:defense response"/>
    <property type="evidence" value="ECO:0007669"/>
    <property type="project" value="UniProtKB-ARBA"/>
</dbReference>
<dbReference type="Pfam" id="PF23598">
    <property type="entry name" value="LRR_14"/>
    <property type="match status" value="1"/>
</dbReference>
<dbReference type="PANTHER" id="PTHR48056:SF73">
    <property type="entry name" value="LRR RECEPTOR-LIKE SERINE_THREONINE-PROTEIN KINASE EFR"/>
    <property type="match status" value="1"/>
</dbReference>
<evidence type="ECO:0000256" key="12">
    <source>
        <dbReference type="ARBA" id="ARBA00022741"/>
    </source>
</evidence>
<evidence type="ECO:0000256" key="11">
    <source>
        <dbReference type="ARBA" id="ARBA00022737"/>
    </source>
</evidence>
<gene>
    <name evidence="24" type="ORF">GSCOC_T00013992001</name>
</gene>
<dbReference type="InParanoid" id="A0A068TKW5"/>
<dbReference type="SUPFAM" id="SSF56112">
    <property type="entry name" value="Protein kinase-like (PK-like)"/>
    <property type="match status" value="1"/>
</dbReference>
<dbReference type="EC" id="2.7.11.1" evidence="3"/>
<dbReference type="PANTHER" id="PTHR48056">
    <property type="entry name" value="LRR RECEPTOR-LIKE SERINE/THREONINE-PROTEIN KINASE-RELATED"/>
    <property type="match status" value="1"/>
</dbReference>
<keyword evidence="5" id="KW-0723">Serine/threonine-protein kinase</keyword>
<feature type="transmembrane region" description="Helical" evidence="22">
    <location>
        <begin position="849"/>
        <end position="873"/>
    </location>
</feature>
<dbReference type="InterPro" id="IPR008271">
    <property type="entry name" value="Ser/Thr_kinase_AS"/>
</dbReference>
<evidence type="ECO:0000256" key="5">
    <source>
        <dbReference type="ARBA" id="ARBA00022527"/>
    </source>
</evidence>
<keyword evidence="18" id="KW-0325">Glycoprotein</keyword>
<dbReference type="SMART" id="SM00369">
    <property type="entry name" value="LRR_TYP"/>
    <property type="match status" value="13"/>
</dbReference>
<evidence type="ECO:0000256" key="4">
    <source>
        <dbReference type="ARBA" id="ARBA00022475"/>
    </source>
</evidence>
<evidence type="ECO:0000256" key="9">
    <source>
        <dbReference type="ARBA" id="ARBA00022692"/>
    </source>
</evidence>
<keyword evidence="25" id="KW-1185">Reference proteome</keyword>
<organism evidence="24 25">
    <name type="scientific">Coffea canephora</name>
    <name type="common">Robusta coffee</name>
    <dbReference type="NCBI Taxonomy" id="49390"/>
    <lineage>
        <taxon>Eukaryota</taxon>
        <taxon>Viridiplantae</taxon>
        <taxon>Streptophyta</taxon>
        <taxon>Embryophyta</taxon>
        <taxon>Tracheophyta</taxon>
        <taxon>Spermatophyta</taxon>
        <taxon>Magnoliopsida</taxon>
        <taxon>eudicotyledons</taxon>
        <taxon>Gunneridae</taxon>
        <taxon>Pentapetalae</taxon>
        <taxon>asterids</taxon>
        <taxon>lamiids</taxon>
        <taxon>Gentianales</taxon>
        <taxon>Rubiaceae</taxon>
        <taxon>Ixoroideae</taxon>
        <taxon>Gardenieae complex</taxon>
        <taxon>Bertiereae - Coffeeae clade</taxon>
        <taxon>Coffeeae</taxon>
        <taxon>Coffea</taxon>
    </lineage>
</organism>
<evidence type="ECO:0000313" key="25">
    <source>
        <dbReference type="Proteomes" id="UP000295252"/>
    </source>
</evidence>
<evidence type="ECO:0000256" key="2">
    <source>
        <dbReference type="ARBA" id="ARBA00008684"/>
    </source>
</evidence>
<name>A0A068TKW5_COFCA</name>
<evidence type="ECO:0000256" key="3">
    <source>
        <dbReference type="ARBA" id="ARBA00012513"/>
    </source>
</evidence>
<dbReference type="PROSITE" id="PS00108">
    <property type="entry name" value="PROTEIN_KINASE_ST"/>
    <property type="match status" value="1"/>
</dbReference>
<accession>A0A068TKW5</accession>
<dbReference type="SUPFAM" id="SSF52058">
    <property type="entry name" value="L domain-like"/>
    <property type="match status" value="3"/>
</dbReference>
<dbReference type="GO" id="GO:0051707">
    <property type="term" value="P:response to other organism"/>
    <property type="evidence" value="ECO:0007669"/>
    <property type="project" value="UniProtKB-ARBA"/>
</dbReference>
<dbReference type="FunFam" id="3.80.10.10:FF:000095">
    <property type="entry name" value="LRR receptor-like serine/threonine-protein kinase GSO1"/>
    <property type="match status" value="2"/>
</dbReference>
<reference evidence="25" key="1">
    <citation type="journal article" date="2014" name="Science">
        <title>The coffee genome provides insight into the convergent evolution of caffeine biosynthesis.</title>
        <authorList>
            <person name="Denoeud F."/>
            <person name="Carretero-Paulet L."/>
            <person name="Dereeper A."/>
            <person name="Droc G."/>
            <person name="Guyot R."/>
            <person name="Pietrella M."/>
            <person name="Zheng C."/>
            <person name="Alberti A."/>
            <person name="Anthony F."/>
            <person name="Aprea G."/>
            <person name="Aury J.M."/>
            <person name="Bento P."/>
            <person name="Bernard M."/>
            <person name="Bocs S."/>
            <person name="Campa C."/>
            <person name="Cenci A."/>
            <person name="Combes M.C."/>
            <person name="Crouzillat D."/>
            <person name="Da Silva C."/>
            <person name="Daddiego L."/>
            <person name="De Bellis F."/>
            <person name="Dussert S."/>
            <person name="Garsmeur O."/>
            <person name="Gayraud T."/>
            <person name="Guignon V."/>
            <person name="Jahn K."/>
            <person name="Jamilloux V."/>
            <person name="Joet T."/>
            <person name="Labadie K."/>
            <person name="Lan T."/>
            <person name="Leclercq J."/>
            <person name="Lepelley M."/>
            <person name="Leroy T."/>
            <person name="Li L.T."/>
            <person name="Librado P."/>
            <person name="Lopez L."/>
            <person name="Munoz A."/>
            <person name="Noel B."/>
            <person name="Pallavicini A."/>
            <person name="Perrotta G."/>
            <person name="Poncet V."/>
            <person name="Pot D."/>
            <person name="Priyono X."/>
            <person name="Rigoreau M."/>
            <person name="Rouard M."/>
            <person name="Rozas J."/>
            <person name="Tranchant-Dubreuil C."/>
            <person name="VanBuren R."/>
            <person name="Zhang Q."/>
            <person name="Andrade A.C."/>
            <person name="Argout X."/>
            <person name="Bertrand B."/>
            <person name="de Kochko A."/>
            <person name="Graziosi G."/>
            <person name="Henry R.J."/>
            <person name="Jayarama X."/>
            <person name="Ming R."/>
            <person name="Nagai C."/>
            <person name="Rounsley S."/>
            <person name="Sankoff D."/>
            <person name="Giuliano G."/>
            <person name="Albert V.A."/>
            <person name="Wincker P."/>
            <person name="Lashermes P."/>
        </authorList>
    </citation>
    <scope>NUCLEOTIDE SEQUENCE [LARGE SCALE GENOMIC DNA]</scope>
    <source>
        <strain evidence="25">cv. DH200-94</strain>
    </source>
</reference>
<evidence type="ECO:0000256" key="22">
    <source>
        <dbReference type="SAM" id="Phobius"/>
    </source>
</evidence>
<dbReference type="FunFam" id="3.80.10.10:FF:000041">
    <property type="entry name" value="LRR receptor-like serine/threonine-protein kinase ERECTA"/>
    <property type="match status" value="1"/>
</dbReference>
<dbReference type="Gene3D" id="3.30.200.20">
    <property type="entry name" value="Phosphorylase Kinase, domain 1"/>
    <property type="match status" value="1"/>
</dbReference>
<keyword evidence="4" id="KW-1003">Cell membrane</keyword>
<evidence type="ECO:0000256" key="20">
    <source>
        <dbReference type="ARBA" id="ARBA00048679"/>
    </source>
</evidence>
<evidence type="ECO:0000259" key="23">
    <source>
        <dbReference type="PROSITE" id="PS50011"/>
    </source>
</evidence>
<dbReference type="InterPro" id="IPR017441">
    <property type="entry name" value="Protein_kinase_ATP_BS"/>
</dbReference>
<dbReference type="Pfam" id="PF08263">
    <property type="entry name" value="LRRNT_2"/>
    <property type="match status" value="1"/>
</dbReference>
<feature type="binding site" evidence="21">
    <location>
        <position position="936"/>
    </location>
    <ligand>
        <name>ATP</name>
        <dbReference type="ChEBI" id="CHEBI:30616"/>
    </ligand>
</feature>
<dbReference type="PROSITE" id="PS00107">
    <property type="entry name" value="PROTEIN_KINASE_ATP"/>
    <property type="match status" value="1"/>
</dbReference>
<dbReference type="Gene3D" id="3.80.10.10">
    <property type="entry name" value="Ribonuclease Inhibitor"/>
    <property type="match status" value="4"/>
</dbReference>
<evidence type="ECO:0000256" key="18">
    <source>
        <dbReference type="ARBA" id="ARBA00023180"/>
    </source>
</evidence>
<evidence type="ECO:0000313" key="24">
    <source>
        <dbReference type="EMBL" id="CDO96841.1"/>
    </source>
</evidence>
<dbReference type="InterPro" id="IPR013210">
    <property type="entry name" value="LRR_N_plant-typ"/>
</dbReference>
<evidence type="ECO:0000256" key="1">
    <source>
        <dbReference type="ARBA" id="ARBA00004162"/>
    </source>
</evidence>
<comment type="subcellular location">
    <subcellularLocation>
        <location evidence="1">Cell membrane</location>
        <topology evidence="1">Single-pass membrane protein</topology>
    </subcellularLocation>
</comment>
<comment type="catalytic activity">
    <reaction evidence="20">
        <text>L-seryl-[protein] + ATP = O-phospho-L-seryl-[protein] + ADP + H(+)</text>
        <dbReference type="Rhea" id="RHEA:17989"/>
        <dbReference type="Rhea" id="RHEA-COMP:9863"/>
        <dbReference type="Rhea" id="RHEA-COMP:11604"/>
        <dbReference type="ChEBI" id="CHEBI:15378"/>
        <dbReference type="ChEBI" id="CHEBI:29999"/>
        <dbReference type="ChEBI" id="CHEBI:30616"/>
        <dbReference type="ChEBI" id="CHEBI:83421"/>
        <dbReference type="ChEBI" id="CHEBI:456216"/>
        <dbReference type="EC" id="2.7.11.1"/>
    </reaction>
</comment>
<dbReference type="InterPro" id="IPR003591">
    <property type="entry name" value="Leu-rich_rpt_typical-subtyp"/>
</dbReference>
<dbReference type="InterPro" id="IPR032675">
    <property type="entry name" value="LRR_dom_sf"/>
</dbReference>
<dbReference type="Gramene" id="CDO96841">
    <property type="protein sequence ID" value="CDO96841"/>
    <property type="gene ID" value="GSCOC_T00013992001"/>
</dbReference>
<dbReference type="PhylomeDB" id="A0A068TKW5"/>
<keyword evidence="6" id="KW-0597">Phosphoprotein</keyword>
<proteinExistence type="inferred from homology"/>
<dbReference type="FunFam" id="1.10.510.10:FF:000358">
    <property type="entry name" value="Putative leucine-rich repeat receptor-like serine/threonine-protein kinase"/>
    <property type="match status" value="1"/>
</dbReference>
<dbReference type="PRINTS" id="PR00019">
    <property type="entry name" value="LEURICHRPT"/>
</dbReference>
<dbReference type="STRING" id="49390.A0A068TKW5"/>
<evidence type="ECO:0000256" key="8">
    <source>
        <dbReference type="ARBA" id="ARBA00022679"/>
    </source>
</evidence>
<protein>
    <recommendedName>
        <fullName evidence="3">non-specific serine/threonine protein kinase</fullName>
        <ecNumber evidence="3">2.7.11.1</ecNumber>
    </recommendedName>
</protein>
<dbReference type="GO" id="GO:0005886">
    <property type="term" value="C:plasma membrane"/>
    <property type="evidence" value="ECO:0007669"/>
    <property type="project" value="UniProtKB-SubCell"/>
</dbReference>
<keyword evidence="7" id="KW-0433">Leucine-rich repeat</keyword>
<evidence type="ECO:0000256" key="15">
    <source>
        <dbReference type="ARBA" id="ARBA00022989"/>
    </source>
</evidence>
<comment type="similarity">
    <text evidence="2">Belongs to the protein kinase superfamily. Ser/Thr protein kinase family.</text>
</comment>
<evidence type="ECO:0000256" key="14">
    <source>
        <dbReference type="ARBA" id="ARBA00022840"/>
    </source>
</evidence>
<feature type="domain" description="Protein kinase" evidence="23">
    <location>
        <begin position="908"/>
        <end position="1158"/>
    </location>
</feature>
<evidence type="ECO:0000256" key="16">
    <source>
        <dbReference type="ARBA" id="ARBA00023136"/>
    </source>
</evidence>
<feature type="transmembrane region" description="Helical" evidence="22">
    <location>
        <begin position="18"/>
        <end position="37"/>
    </location>
</feature>